<dbReference type="Proteomes" id="UP000297245">
    <property type="component" value="Unassembled WGS sequence"/>
</dbReference>
<dbReference type="EMBL" id="ML179226">
    <property type="protein sequence ID" value="THU94377.1"/>
    <property type="molecule type" value="Genomic_DNA"/>
</dbReference>
<evidence type="ECO:0000256" key="1">
    <source>
        <dbReference type="RuleBase" id="RU363044"/>
    </source>
</evidence>
<gene>
    <name evidence="3" type="ORF">K435DRAFT_668615</name>
</gene>
<comment type="similarity">
    <text evidence="1">Belongs to the helicase family.</text>
</comment>
<dbReference type="GO" id="GO:0005524">
    <property type="term" value="F:ATP binding"/>
    <property type="evidence" value="ECO:0007669"/>
    <property type="project" value="UniProtKB-KW"/>
</dbReference>
<dbReference type="EC" id="5.6.2.3" evidence="1"/>
<comment type="cofactor">
    <cofactor evidence="1">
        <name>Mg(2+)</name>
        <dbReference type="ChEBI" id="CHEBI:18420"/>
    </cofactor>
</comment>
<dbReference type="GO" id="GO:0043139">
    <property type="term" value="F:5'-3' DNA helicase activity"/>
    <property type="evidence" value="ECO:0007669"/>
    <property type="project" value="UniProtKB-EC"/>
</dbReference>
<feature type="domain" description="DNA helicase Pif1-like DEAD-box helicase" evidence="2">
    <location>
        <begin position="23"/>
        <end position="149"/>
    </location>
</feature>
<sequence length="153" mass="17148">MGPWNILQPWQRLAIAVAQKFTLNRKQTLAFLLCVTARMRERGSSPFRLIVGGPGGTGKSHIYDAIRTWYEQLDIVGELAFTAPTGTAACNIGASTAASFLCLRTEWKQMINPKSVSLRKMIGRLEGIHTLVLDECFFLGCEDFYKISKHLRL</sequence>
<keyword evidence="1" id="KW-0378">Hydrolase</keyword>
<dbReference type="Gene3D" id="3.40.50.300">
    <property type="entry name" value="P-loop containing nucleotide triphosphate hydrolases"/>
    <property type="match status" value="1"/>
</dbReference>
<dbReference type="AlphaFoldDB" id="A0A4S8LXJ3"/>
<dbReference type="SUPFAM" id="SSF52540">
    <property type="entry name" value="P-loop containing nucleoside triphosphate hydrolases"/>
    <property type="match status" value="1"/>
</dbReference>
<feature type="non-terminal residue" evidence="3">
    <location>
        <position position="153"/>
    </location>
</feature>
<dbReference type="PANTHER" id="PTHR47642:SF5">
    <property type="entry name" value="ATP-DEPENDENT DNA HELICASE"/>
    <property type="match status" value="1"/>
</dbReference>
<evidence type="ECO:0000313" key="4">
    <source>
        <dbReference type="Proteomes" id="UP000297245"/>
    </source>
</evidence>
<dbReference type="GO" id="GO:0016887">
    <property type="term" value="F:ATP hydrolysis activity"/>
    <property type="evidence" value="ECO:0007669"/>
    <property type="project" value="RHEA"/>
</dbReference>
<evidence type="ECO:0000313" key="3">
    <source>
        <dbReference type="EMBL" id="THU94377.1"/>
    </source>
</evidence>
<organism evidence="3 4">
    <name type="scientific">Dendrothele bispora (strain CBS 962.96)</name>
    <dbReference type="NCBI Taxonomy" id="1314807"/>
    <lineage>
        <taxon>Eukaryota</taxon>
        <taxon>Fungi</taxon>
        <taxon>Dikarya</taxon>
        <taxon>Basidiomycota</taxon>
        <taxon>Agaricomycotina</taxon>
        <taxon>Agaricomycetes</taxon>
        <taxon>Agaricomycetidae</taxon>
        <taxon>Agaricales</taxon>
        <taxon>Agaricales incertae sedis</taxon>
        <taxon>Dendrothele</taxon>
    </lineage>
</organism>
<keyword evidence="1" id="KW-0233">DNA recombination</keyword>
<keyword evidence="1" id="KW-0234">DNA repair</keyword>
<comment type="catalytic activity">
    <reaction evidence="1">
        <text>ATP + H2O = ADP + phosphate + H(+)</text>
        <dbReference type="Rhea" id="RHEA:13065"/>
        <dbReference type="ChEBI" id="CHEBI:15377"/>
        <dbReference type="ChEBI" id="CHEBI:15378"/>
        <dbReference type="ChEBI" id="CHEBI:30616"/>
        <dbReference type="ChEBI" id="CHEBI:43474"/>
        <dbReference type="ChEBI" id="CHEBI:456216"/>
        <dbReference type="EC" id="5.6.2.3"/>
    </reaction>
</comment>
<keyword evidence="4" id="KW-1185">Reference proteome</keyword>
<dbReference type="OrthoDB" id="432234at2759"/>
<dbReference type="InterPro" id="IPR027417">
    <property type="entry name" value="P-loop_NTPase"/>
</dbReference>
<accession>A0A4S8LXJ3</accession>
<reference evidence="3 4" key="1">
    <citation type="journal article" date="2019" name="Nat. Ecol. Evol.">
        <title>Megaphylogeny resolves global patterns of mushroom evolution.</title>
        <authorList>
            <person name="Varga T."/>
            <person name="Krizsan K."/>
            <person name="Foldi C."/>
            <person name="Dima B."/>
            <person name="Sanchez-Garcia M."/>
            <person name="Sanchez-Ramirez S."/>
            <person name="Szollosi G.J."/>
            <person name="Szarkandi J.G."/>
            <person name="Papp V."/>
            <person name="Albert L."/>
            <person name="Andreopoulos W."/>
            <person name="Angelini C."/>
            <person name="Antonin V."/>
            <person name="Barry K.W."/>
            <person name="Bougher N.L."/>
            <person name="Buchanan P."/>
            <person name="Buyck B."/>
            <person name="Bense V."/>
            <person name="Catcheside P."/>
            <person name="Chovatia M."/>
            <person name="Cooper J."/>
            <person name="Damon W."/>
            <person name="Desjardin D."/>
            <person name="Finy P."/>
            <person name="Geml J."/>
            <person name="Haridas S."/>
            <person name="Hughes K."/>
            <person name="Justo A."/>
            <person name="Karasinski D."/>
            <person name="Kautmanova I."/>
            <person name="Kiss B."/>
            <person name="Kocsube S."/>
            <person name="Kotiranta H."/>
            <person name="LaButti K.M."/>
            <person name="Lechner B.E."/>
            <person name="Liimatainen K."/>
            <person name="Lipzen A."/>
            <person name="Lukacs Z."/>
            <person name="Mihaltcheva S."/>
            <person name="Morgado L.N."/>
            <person name="Niskanen T."/>
            <person name="Noordeloos M.E."/>
            <person name="Ohm R.A."/>
            <person name="Ortiz-Santana B."/>
            <person name="Ovrebo C."/>
            <person name="Racz N."/>
            <person name="Riley R."/>
            <person name="Savchenko A."/>
            <person name="Shiryaev A."/>
            <person name="Soop K."/>
            <person name="Spirin V."/>
            <person name="Szebenyi C."/>
            <person name="Tomsovsky M."/>
            <person name="Tulloss R.E."/>
            <person name="Uehling J."/>
            <person name="Grigoriev I.V."/>
            <person name="Vagvolgyi C."/>
            <person name="Papp T."/>
            <person name="Martin F.M."/>
            <person name="Miettinen O."/>
            <person name="Hibbett D.S."/>
            <person name="Nagy L.G."/>
        </authorList>
    </citation>
    <scope>NUCLEOTIDE SEQUENCE [LARGE SCALE GENOMIC DNA]</scope>
    <source>
        <strain evidence="3 4">CBS 962.96</strain>
    </source>
</reference>
<protein>
    <recommendedName>
        <fullName evidence="1">ATP-dependent DNA helicase</fullName>
        <ecNumber evidence="1">5.6.2.3</ecNumber>
    </recommendedName>
</protein>
<dbReference type="Pfam" id="PF05970">
    <property type="entry name" value="PIF1"/>
    <property type="match status" value="1"/>
</dbReference>
<dbReference type="GO" id="GO:0000723">
    <property type="term" value="P:telomere maintenance"/>
    <property type="evidence" value="ECO:0007669"/>
    <property type="project" value="InterPro"/>
</dbReference>
<keyword evidence="1" id="KW-0067">ATP-binding</keyword>
<dbReference type="PANTHER" id="PTHR47642">
    <property type="entry name" value="ATP-DEPENDENT DNA HELICASE"/>
    <property type="match status" value="1"/>
</dbReference>
<keyword evidence="1" id="KW-0347">Helicase</keyword>
<dbReference type="InterPro" id="IPR051055">
    <property type="entry name" value="PIF1_helicase"/>
</dbReference>
<name>A0A4S8LXJ3_DENBC</name>
<keyword evidence="1" id="KW-0547">Nucleotide-binding</keyword>
<dbReference type="GO" id="GO:0006281">
    <property type="term" value="P:DNA repair"/>
    <property type="evidence" value="ECO:0007669"/>
    <property type="project" value="UniProtKB-KW"/>
</dbReference>
<keyword evidence="1" id="KW-0227">DNA damage</keyword>
<proteinExistence type="inferred from homology"/>
<evidence type="ECO:0000259" key="2">
    <source>
        <dbReference type="Pfam" id="PF05970"/>
    </source>
</evidence>
<dbReference type="InterPro" id="IPR010285">
    <property type="entry name" value="DNA_helicase_pif1-like_DEAD"/>
</dbReference>
<dbReference type="GO" id="GO:0006310">
    <property type="term" value="P:DNA recombination"/>
    <property type="evidence" value="ECO:0007669"/>
    <property type="project" value="UniProtKB-KW"/>
</dbReference>